<accession>A0ACD3Q4W1</accession>
<sequence>MPSILAALPLSLAESERSSALAKREIMKGQHQRRSKSWCTADSKEASALHLHSYTTIKETRKKRNSLSLGRLIKKTSRPGTPPSNTCSHLHSEKREDAGGYPARLSAGLQRPGSSAGHTPCVAATVTQPRLLPSTSCSESPLG</sequence>
<evidence type="ECO:0000313" key="2">
    <source>
        <dbReference type="Proteomes" id="UP000793456"/>
    </source>
</evidence>
<name>A0ACD3Q4W1_LARCR</name>
<dbReference type="Proteomes" id="UP000793456">
    <property type="component" value="Chromosome XXIV"/>
</dbReference>
<dbReference type="EMBL" id="CM011697">
    <property type="protein sequence ID" value="TMS02113.1"/>
    <property type="molecule type" value="Genomic_DNA"/>
</dbReference>
<gene>
    <name evidence="1" type="ORF">E3U43_007653</name>
</gene>
<protein>
    <submittedName>
        <fullName evidence="1">Uncharacterized protein</fullName>
    </submittedName>
</protein>
<evidence type="ECO:0000313" key="1">
    <source>
        <dbReference type="EMBL" id="TMS02113.1"/>
    </source>
</evidence>
<organism evidence="1 2">
    <name type="scientific">Larimichthys crocea</name>
    <name type="common">Large yellow croaker</name>
    <name type="synonym">Pseudosciaena crocea</name>
    <dbReference type="NCBI Taxonomy" id="215358"/>
    <lineage>
        <taxon>Eukaryota</taxon>
        <taxon>Metazoa</taxon>
        <taxon>Chordata</taxon>
        <taxon>Craniata</taxon>
        <taxon>Vertebrata</taxon>
        <taxon>Euteleostomi</taxon>
        <taxon>Actinopterygii</taxon>
        <taxon>Neopterygii</taxon>
        <taxon>Teleostei</taxon>
        <taxon>Neoteleostei</taxon>
        <taxon>Acanthomorphata</taxon>
        <taxon>Eupercaria</taxon>
        <taxon>Sciaenidae</taxon>
        <taxon>Larimichthys</taxon>
    </lineage>
</organism>
<proteinExistence type="predicted"/>
<comment type="caution">
    <text evidence="1">The sequence shown here is derived from an EMBL/GenBank/DDBJ whole genome shotgun (WGS) entry which is preliminary data.</text>
</comment>
<reference evidence="1" key="1">
    <citation type="submission" date="2018-11" db="EMBL/GenBank/DDBJ databases">
        <title>The sequence and de novo assembly of Larimichthys crocea genome using PacBio and Hi-C technologies.</title>
        <authorList>
            <person name="Xu P."/>
            <person name="Chen B."/>
            <person name="Zhou Z."/>
            <person name="Ke Q."/>
            <person name="Wu Y."/>
            <person name="Bai H."/>
            <person name="Pu F."/>
        </authorList>
    </citation>
    <scope>NUCLEOTIDE SEQUENCE</scope>
    <source>
        <tissue evidence="1">Muscle</tissue>
    </source>
</reference>
<feature type="non-terminal residue" evidence="1">
    <location>
        <position position="143"/>
    </location>
</feature>
<keyword evidence="2" id="KW-1185">Reference proteome</keyword>